<dbReference type="Proteomes" id="UP000438991">
    <property type="component" value="Unassembled WGS sequence"/>
</dbReference>
<proteinExistence type="predicted"/>
<evidence type="ECO:0000313" key="2">
    <source>
        <dbReference type="Proteomes" id="UP000438991"/>
    </source>
</evidence>
<dbReference type="AlphaFoldDB" id="A0A9X5AVN2"/>
<name>A0A9X5AVN2_9BRAD</name>
<gene>
    <name evidence="1" type="ORF">GJ689_23920</name>
</gene>
<reference evidence="1 2" key="1">
    <citation type="submission" date="2019-11" db="EMBL/GenBank/DDBJ databases">
        <title>Whole-genome sequence of Rhodoplanes serenus DSM 18633, type strain.</title>
        <authorList>
            <person name="Kyndt J.A."/>
            <person name="Meyer T.E."/>
        </authorList>
    </citation>
    <scope>NUCLEOTIDE SEQUENCE [LARGE SCALE GENOMIC DNA]</scope>
    <source>
        <strain evidence="1 2">DSM 18633</strain>
    </source>
</reference>
<dbReference type="EMBL" id="WNKV01000027">
    <property type="protein sequence ID" value="MTW19248.1"/>
    <property type="molecule type" value="Genomic_DNA"/>
</dbReference>
<comment type="caution">
    <text evidence="1">The sequence shown here is derived from an EMBL/GenBank/DDBJ whole genome shotgun (WGS) entry which is preliminary data.</text>
</comment>
<accession>A0A9X5AVN2</accession>
<protein>
    <submittedName>
        <fullName evidence="1">Uncharacterized protein</fullName>
    </submittedName>
</protein>
<sequence length="80" mass="9329">MCTTDKSSDPEQESLCRFQWVLDHPRASPWFKEALRTALVGDPIQVLNEVEMLRELLRSRSETMVDRLYSLMKGENKNNS</sequence>
<dbReference type="RefSeq" id="WP_155481512.1">
    <property type="nucleotide sequence ID" value="NZ_WNKV01000027.1"/>
</dbReference>
<evidence type="ECO:0000313" key="1">
    <source>
        <dbReference type="EMBL" id="MTW19248.1"/>
    </source>
</evidence>
<organism evidence="1 2">
    <name type="scientific">Rhodoplanes serenus</name>
    <dbReference type="NCBI Taxonomy" id="200615"/>
    <lineage>
        <taxon>Bacteria</taxon>
        <taxon>Pseudomonadati</taxon>
        <taxon>Pseudomonadota</taxon>
        <taxon>Alphaproteobacteria</taxon>
        <taxon>Hyphomicrobiales</taxon>
        <taxon>Nitrobacteraceae</taxon>
        <taxon>Rhodoplanes</taxon>
    </lineage>
</organism>